<dbReference type="PANTHER" id="PTHR43861">
    <property type="entry name" value="TRANS-ACONITATE 2-METHYLTRANSFERASE-RELATED"/>
    <property type="match status" value="1"/>
</dbReference>
<protein>
    <submittedName>
        <fullName evidence="1">SAM-dependent methyltransferase</fullName>
    </submittedName>
</protein>
<dbReference type="RefSeq" id="WP_109945181.1">
    <property type="nucleotide sequence ID" value="NZ_QGGF01000287.1"/>
</dbReference>
<name>A0A317K331_9ACTN</name>
<dbReference type="EMBL" id="QGSV01000185">
    <property type="protein sequence ID" value="PWU47519.1"/>
    <property type="molecule type" value="Genomic_DNA"/>
</dbReference>
<dbReference type="GO" id="GO:0032259">
    <property type="term" value="P:methylation"/>
    <property type="evidence" value="ECO:0007669"/>
    <property type="project" value="UniProtKB-KW"/>
</dbReference>
<dbReference type="Pfam" id="PF13489">
    <property type="entry name" value="Methyltransf_23"/>
    <property type="match status" value="1"/>
</dbReference>
<keyword evidence="2" id="KW-1185">Reference proteome</keyword>
<accession>A0A317K331</accession>
<dbReference type="OrthoDB" id="7062303at2"/>
<dbReference type="SUPFAM" id="SSF53335">
    <property type="entry name" value="S-adenosyl-L-methionine-dependent methyltransferases"/>
    <property type="match status" value="1"/>
</dbReference>
<gene>
    <name evidence="1" type="ORF">DLJ46_14465</name>
</gene>
<evidence type="ECO:0000313" key="1">
    <source>
        <dbReference type="EMBL" id="PWU47519.1"/>
    </source>
</evidence>
<dbReference type="AlphaFoldDB" id="A0A317K331"/>
<dbReference type="Gene3D" id="3.40.50.150">
    <property type="entry name" value="Vaccinia Virus protein VP39"/>
    <property type="match status" value="1"/>
</dbReference>
<dbReference type="CDD" id="cd02440">
    <property type="entry name" value="AdoMet_MTases"/>
    <property type="match status" value="1"/>
</dbReference>
<keyword evidence="1" id="KW-0808">Transferase</keyword>
<keyword evidence="1" id="KW-0489">Methyltransferase</keyword>
<dbReference type="GO" id="GO:0008168">
    <property type="term" value="F:methyltransferase activity"/>
    <property type="evidence" value="ECO:0007669"/>
    <property type="project" value="UniProtKB-KW"/>
</dbReference>
<comment type="caution">
    <text evidence="1">The sequence shown here is derived from an EMBL/GenBank/DDBJ whole genome shotgun (WGS) entry which is preliminary data.</text>
</comment>
<reference evidence="2" key="1">
    <citation type="submission" date="2018-05" db="EMBL/GenBank/DDBJ databases">
        <title>Micromonospora globispora sp. nov. and Micromonospora rugosa sp. nov., isolated from marine sediment.</title>
        <authorList>
            <person name="Carro L."/>
            <person name="Aysel V."/>
            <person name="Cetin D."/>
            <person name="Igual J.M."/>
            <person name="Klenk H.-P."/>
            <person name="Trujillo M.E."/>
            <person name="Sahin N."/>
        </authorList>
    </citation>
    <scope>NUCLEOTIDE SEQUENCE [LARGE SCALE GENOMIC DNA]</scope>
    <source>
        <strain evidence="2">S2904</strain>
    </source>
</reference>
<dbReference type="InterPro" id="IPR029063">
    <property type="entry name" value="SAM-dependent_MTases_sf"/>
</dbReference>
<sequence>MSSTAGYGEAADTLAEQYESVSFADVHRDVLHLFPTEPSSILDIGAGTGRDAAALSDLGHRVVAVEPTPQLRAHGQRIHAANDIEWVDDTLPDLTVLYKRDQRFNLILLTAVWMHLDPHERSSAMEHINGLLLPEGRVIISLRHGPVPAERRMYDVSTEETVALARQFGLHLIHDCERADPLGRHDVRWSYLGLQQQRIRLQPGVRQPVGSVGGTPGA</sequence>
<organism evidence="1 2">
    <name type="scientific">Micromonospora globispora</name>
    <dbReference type="NCBI Taxonomy" id="1450148"/>
    <lineage>
        <taxon>Bacteria</taxon>
        <taxon>Bacillati</taxon>
        <taxon>Actinomycetota</taxon>
        <taxon>Actinomycetes</taxon>
        <taxon>Micromonosporales</taxon>
        <taxon>Micromonosporaceae</taxon>
        <taxon>Micromonospora</taxon>
    </lineage>
</organism>
<dbReference type="Proteomes" id="UP000245683">
    <property type="component" value="Unassembled WGS sequence"/>
</dbReference>
<evidence type="ECO:0000313" key="2">
    <source>
        <dbReference type="Proteomes" id="UP000245683"/>
    </source>
</evidence>
<proteinExistence type="predicted"/>